<dbReference type="PANTHER" id="PTHR35008">
    <property type="entry name" value="BLL4482 PROTEIN-RELATED"/>
    <property type="match status" value="1"/>
</dbReference>
<organism evidence="7 8">
    <name type="scientific">Belliella aquatica</name>
    <dbReference type="NCBI Taxonomy" id="1323734"/>
    <lineage>
        <taxon>Bacteria</taxon>
        <taxon>Pseudomonadati</taxon>
        <taxon>Bacteroidota</taxon>
        <taxon>Cytophagia</taxon>
        <taxon>Cytophagales</taxon>
        <taxon>Cyclobacteriaceae</taxon>
        <taxon>Belliella</taxon>
    </lineage>
</organism>
<dbReference type="PROSITE" id="PS51007">
    <property type="entry name" value="CYTC"/>
    <property type="match status" value="2"/>
</dbReference>
<dbReference type="Pfam" id="PF00034">
    <property type="entry name" value="Cytochrom_C"/>
    <property type="match status" value="1"/>
</dbReference>
<dbReference type="InterPro" id="IPR051459">
    <property type="entry name" value="Cytochrome_c-type_DH"/>
</dbReference>
<evidence type="ECO:0000259" key="6">
    <source>
        <dbReference type="PROSITE" id="PS51007"/>
    </source>
</evidence>
<keyword evidence="1 4" id="KW-0349">Heme</keyword>
<dbReference type="Proteomes" id="UP000635885">
    <property type="component" value="Unassembled WGS sequence"/>
</dbReference>
<dbReference type="Gene3D" id="1.10.760.10">
    <property type="entry name" value="Cytochrome c-like domain"/>
    <property type="match status" value="2"/>
</dbReference>
<evidence type="ECO:0000256" key="5">
    <source>
        <dbReference type="SAM" id="Phobius"/>
    </source>
</evidence>
<feature type="domain" description="Cytochrome c" evidence="6">
    <location>
        <begin position="48"/>
        <end position="162"/>
    </location>
</feature>
<comment type="caution">
    <text evidence="7">The sequence shown here is derived from an EMBL/GenBank/DDBJ whole genome shotgun (WGS) entry which is preliminary data.</text>
</comment>
<feature type="transmembrane region" description="Helical" evidence="5">
    <location>
        <begin position="9"/>
        <end position="31"/>
    </location>
</feature>
<keyword evidence="2 4" id="KW-0479">Metal-binding</keyword>
<dbReference type="PANTHER" id="PTHR35008:SF8">
    <property type="entry name" value="ALCOHOL DEHYDROGENASE CYTOCHROME C SUBUNIT"/>
    <property type="match status" value="1"/>
</dbReference>
<protein>
    <recommendedName>
        <fullName evidence="6">Cytochrome c domain-containing protein</fullName>
    </recommendedName>
</protein>
<proteinExistence type="predicted"/>
<keyword evidence="3 4" id="KW-0408">Iron</keyword>
<dbReference type="InterPro" id="IPR036909">
    <property type="entry name" value="Cyt_c-like_dom_sf"/>
</dbReference>
<keyword evidence="8" id="KW-1185">Reference proteome</keyword>
<dbReference type="InterPro" id="IPR009056">
    <property type="entry name" value="Cyt_c-like_dom"/>
</dbReference>
<evidence type="ECO:0000313" key="8">
    <source>
        <dbReference type="Proteomes" id="UP000635885"/>
    </source>
</evidence>
<keyword evidence="5" id="KW-1133">Transmembrane helix</keyword>
<evidence type="ECO:0000256" key="2">
    <source>
        <dbReference type="ARBA" id="ARBA00022723"/>
    </source>
</evidence>
<accession>A0ABQ1NA54</accession>
<dbReference type="SUPFAM" id="SSF46626">
    <property type="entry name" value="Cytochrome c"/>
    <property type="match status" value="2"/>
</dbReference>
<reference evidence="8" key="1">
    <citation type="journal article" date="2019" name="Int. J. Syst. Evol. Microbiol.">
        <title>The Global Catalogue of Microorganisms (GCM) 10K type strain sequencing project: providing services to taxonomists for standard genome sequencing and annotation.</title>
        <authorList>
            <consortium name="The Broad Institute Genomics Platform"/>
            <consortium name="The Broad Institute Genome Sequencing Center for Infectious Disease"/>
            <person name="Wu L."/>
            <person name="Ma J."/>
        </authorList>
    </citation>
    <scope>NUCLEOTIDE SEQUENCE [LARGE SCALE GENOMIC DNA]</scope>
    <source>
        <strain evidence="8">CGMCC 1.12479</strain>
    </source>
</reference>
<keyword evidence="5" id="KW-0812">Transmembrane</keyword>
<feature type="domain" description="Cytochrome c" evidence="6">
    <location>
        <begin position="198"/>
        <end position="312"/>
    </location>
</feature>
<evidence type="ECO:0000313" key="7">
    <source>
        <dbReference type="EMBL" id="GGC52391.1"/>
    </source>
</evidence>
<dbReference type="EMBL" id="BMFD01000018">
    <property type="protein sequence ID" value="GGC52391.1"/>
    <property type="molecule type" value="Genomic_DNA"/>
</dbReference>
<evidence type="ECO:0000256" key="4">
    <source>
        <dbReference type="PROSITE-ProRule" id="PRU00433"/>
    </source>
</evidence>
<evidence type="ECO:0000256" key="1">
    <source>
        <dbReference type="ARBA" id="ARBA00022617"/>
    </source>
</evidence>
<sequence>MMKKGLKNLAYFVTGLVILILVAVVYVSIALPNVGDPPADFKVENTDEKVAHGKYLANHVMVCVDCHSMRDFTLFSGPIVPGTESTGGEVFDQKMGFPGTFISANITPAGIGDWTDGELLRLISTGVRKDGSAIFPIMPYKNYGQLDIEDLEAIIAYIRTLDPVKTDHPKSKADFPFSLILRTMPKKANFTKKPDPNDQIAYGGYLVKAAACADCHTKFENGSYIGEKLAGGREMEMPGGILVTSNLTPHESGLKNWTEDMFIQRFKRYSSESYIPEKLAPEDFQTIMPWVMYSGMEESDLKAIYSYLQSLDPVENYIEKFKPNS</sequence>
<evidence type="ECO:0000256" key="3">
    <source>
        <dbReference type="ARBA" id="ARBA00023004"/>
    </source>
</evidence>
<gene>
    <name evidence="7" type="ORF">GCM10010993_33580</name>
</gene>
<keyword evidence="5" id="KW-0472">Membrane</keyword>
<name>A0ABQ1NA54_9BACT</name>